<dbReference type="EMBL" id="JAOPJF010000007">
    <property type="protein sequence ID" value="KAK1148485.1"/>
    <property type="molecule type" value="Genomic_DNA"/>
</dbReference>
<evidence type="ECO:0000313" key="2">
    <source>
        <dbReference type="Proteomes" id="UP001177260"/>
    </source>
</evidence>
<dbReference type="Proteomes" id="UP001177260">
    <property type="component" value="Unassembled WGS sequence"/>
</dbReference>
<evidence type="ECO:0000313" key="1">
    <source>
        <dbReference type="EMBL" id="KAK1148485.1"/>
    </source>
</evidence>
<sequence length="579" mass="62426">MKASWALAVATAALSPVAAECAAPSSDSDSSSSAQSQCHCLPGDSCWPSTETWNSLNSTVGGRLVATVPVGLPCHDPTYDEAACKTLQNNWHHPQVHLDSSSSVMQTFFANQSCDPFTAESRSCELGNYVSYAVDVSSSDDVIAAIQFAQTNNIRFVIRNTGHDYFGRSTGAGALSVWMHHLHDIEYQDWSDSNYEGPSFKVAAGTMGYQILEAASEKNLVVVTGECPTVGVAGGFIQGGGHSALSTTFGLGADQTLEFEVVTADGKLVTANRSQNSDLFWALSGGGAGNYGVVMSVTVKAHPDVKVSGAGVQFAATGISSETFDQAVSKFHSLLPQMIDQGVTVIYQMTSAFFAINPVTGYNKTTDEIQSILQPFLDELSDLGIKYKASWTEYESYHDHYNKYMGPLPWGNLEVATYQYGGRLVPRNALDSNPSGIGSALRNLTQQGVIAVGVGLNVSSPGDVSNAVFPEWRRAAVTVQFGTSWNETAPWADMIADQDRITNEYVPQLEAVTPGGGTYQNEANFRQPNWQETFFGDNYSPLLEVKQKYDPKNFFYVLKGVGSEAWTVAEDGRMCRSGN</sequence>
<gene>
    <name evidence="1" type="ORF">N8T08_009490</name>
</gene>
<accession>A0ACC3BCM2</accession>
<reference evidence="1 2" key="1">
    <citation type="journal article" date="2023" name="ACS Omega">
        <title>Identification of the Neoaspergillic Acid Biosynthesis Gene Cluster by Establishing an In Vitro CRISPR-Ribonucleoprotein Genetic System in Aspergillus melleus.</title>
        <authorList>
            <person name="Yuan B."/>
            <person name="Grau M.F."/>
            <person name="Murata R.M."/>
            <person name="Torok T."/>
            <person name="Venkateswaran K."/>
            <person name="Stajich J.E."/>
            <person name="Wang C.C.C."/>
        </authorList>
    </citation>
    <scope>NUCLEOTIDE SEQUENCE [LARGE SCALE GENOMIC DNA]</scope>
    <source>
        <strain evidence="1 2">IMV 1140</strain>
    </source>
</reference>
<proteinExistence type="predicted"/>
<name>A0ACC3BCM2_9EURO</name>
<comment type="caution">
    <text evidence="1">The sequence shown here is derived from an EMBL/GenBank/DDBJ whole genome shotgun (WGS) entry which is preliminary data.</text>
</comment>
<keyword evidence="2" id="KW-1185">Reference proteome</keyword>
<organism evidence="1 2">
    <name type="scientific">Aspergillus melleus</name>
    <dbReference type="NCBI Taxonomy" id="138277"/>
    <lineage>
        <taxon>Eukaryota</taxon>
        <taxon>Fungi</taxon>
        <taxon>Dikarya</taxon>
        <taxon>Ascomycota</taxon>
        <taxon>Pezizomycotina</taxon>
        <taxon>Eurotiomycetes</taxon>
        <taxon>Eurotiomycetidae</taxon>
        <taxon>Eurotiales</taxon>
        <taxon>Aspergillaceae</taxon>
        <taxon>Aspergillus</taxon>
        <taxon>Aspergillus subgen. Circumdati</taxon>
    </lineage>
</organism>
<protein>
    <submittedName>
        <fullName evidence="1">Uncharacterized protein</fullName>
    </submittedName>
</protein>